<name>A0A9W9B1K6_9AGAR</name>
<organism evidence="1 2">
    <name type="scientific">Lentinula lateritia</name>
    <dbReference type="NCBI Taxonomy" id="40482"/>
    <lineage>
        <taxon>Eukaryota</taxon>
        <taxon>Fungi</taxon>
        <taxon>Dikarya</taxon>
        <taxon>Basidiomycota</taxon>
        <taxon>Agaricomycotina</taxon>
        <taxon>Agaricomycetes</taxon>
        <taxon>Agaricomycetidae</taxon>
        <taxon>Agaricales</taxon>
        <taxon>Marasmiineae</taxon>
        <taxon>Omphalotaceae</taxon>
        <taxon>Lentinula</taxon>
    </lineage>
</organism>
<reference evidence="1" key="1">
    <citation type="submission" date="2022-08" db="EMBL/GenBank/DDBJ databases">
        <authorList>
            <consortium name="DOE Joint Genome Institute"/>
            <person name="Min B."/>
            <person name="Riley R."/>
            <person name="Sierra-Patev S."/>
            <person name="Naranjo-Ortiz M."/>
            <person name="Looney B."/>
            <person name="Konkel Z."/>
            <person name="Slot J.C."/>
            <person name="Sakamoto Y."/>
            <person name="Steenwyk J.L."/>
            <person name="Rokas A."/>
            <person name="Carro J."/>
            <person name="Camarero S."/>
            <person name="Ferreira P."/>
            <person name="Molpeceres G."/>
            <person name="Ruiz-Duenas F.J."/>
            <person name="Serrano A."/>
            <person name="Henrissat B."/>
            <person name="Drula E."/>
            <person name="Hughes K.W."/>
            <person name="Mata J.L."/>
            <person name="Ishikawa N.K."/>
            <person name="Vargas-Isla R."/>
            <person name="Ushijima S."/>
            <person name="Smith C.A."/>
            <person name="Ahrendt S."/>
            <person name="Andreopoulos W."/>
            <person name="He G."/>
            <person name="Labutti K."/>
            <person name="Lipzen A."/>
            <person name="Ng V."/>
            <person name="Sandor L."/>
            <person name="Barry K."/>
            <person name="Martinez A.T."/>
            <person name="Xiao Y."/>
            <person name="Gibbons J.G."/>
            <person name="Terashima K."/>
            <person name="Hibbett D.S."/>
            <person name="Grigoriev I.V."/>
        </authorList>
    </citation>
    <scope>NUCLEOTIDE SEQUENCE</scope>
    <source>
        <strain evidence="1">Sp2 HRB7682 ss15</strain>
    </source>
</reference>
<comment type="caution">
    <text evidence="1">The sequence shown here is derived from an EMBL/GenBank/DDBJ whole genome shotgun (WGS) entry which is preliminary data.</text>
</comment>
<accession>A0A9W9B1K6</accession>
<dbReference type="EMBL" id="JANVFS010000001">
    <property type="protein sequence ID" value="KAJ4496062.1"/>
    <property type="molecule type" value="Genomic_DNA"/>
</dbReference>
<dbReference type="AlphaFoldDB" id="A0A9W9B1K6"/>
<sequence>MPLLILFRGISTFTMPWARTKFTPDFLYLHRCQCISCQTRTQQCELEKRGAAMQCIEKKSDLRRRRFTIPDSTRRVKRNPAQKHPFVSKNELSVAMRSGLDMCRSVCGESFGKIWLHVVGAEKVGDLGVE</sequence>
<evidence type="ECO:0000313" key="2">
    <source>
        <dbReference type="Proteomes" id="UP001150238"/>
    </source>
</evidence>
<reference evidence="1" key="2">
    <citation type="journal article" date="2023" name="Proc. Natl. Acad. Sci. U.S.A.">
        <title>A global phylogenomic analysis of the shiitake genus Lentinula.</title>
        <authorList>
            <person name="Sierra-Patev S."/>
            <person name="Min B."/>
            <person name="Naranjo-Ortiz M."/>
            <person name="Looney B."/>
            <person name="Konkel Z."/>
            <person name="Slot J.C."/>
            <person name="Sakamoto Y."/>
            <person name="Steenwyk J.L."/>
            <person name="Rokas A."/>
            <person name="Carro J."/>
            <person name="Camarero S."/>
            <person name="Ferreira P."/>
            <person name="Molpeceres G."/>
            <person name="Ruiz-Duenas F.J."/>
            <person name="Serrano A."/>
            <person name="Henrissat B."/>
            <person name="Drula E."/>
            <person name="Hughes K.W."/>
            <person name="Mata J.L."/>
            <person name="Ishikawa N.K."/>
            <person name="Vargas-Isla R."/>
            <person name="Ushijima S."/>
            <person name="Smith C.A."/>
            <person name="Donoghue J."/>
            <person name="Ahrendt S."/>
            <person name="Andreopoulos W."/>
            <person name="He G."/>
            <person name="LaButti K."/>
            <person name="Lipzen A."/>
            <person name="Ng V."/>
            <person name="Riley R."/>
            <person name="Sandor L."/>
            <person name="Barry K."/>
            <person name="Martinez A.T."/>
            <person name="Xiao Y."/>
            <person name="Gibbons J.G."/>
            <person name="Terashima K."/>
            <person name="Grigoriev I.V."/>
            <person name="Hibbett D."/>
        </authorList>
    </citation>
    <scope>NUCLEOTIDE SEQUENCE</scope>
    <source>
        <strain evidence="1">Sp2 HRB7682 ss15</strain>
    </source>
</reference>
<gene>
    <name evidence="1" type="ORF">C8J55DRAFT_10356</name>
</gene>
<protein>
    <submittedName>
        <fullName evidence="1">Uncharacterized protein</fullName>
    </submittedName>
</protein>
<evidence type="ECO:0000313" key="1">
    <source>
        <dbReference type="EMBL" id="KAJ4496062.1"/>
    </source>
</evidence>
<dbReference type="Proteomes" id="UP001150238">
    <property type="component" value="Unassembled WGS sequence"/>
</dbReference>
<proteinExistence type="predicted"/>